<dbReference type="STRING" id="758803.SAMN05421803_11039"/>
<dbReference type="RefSeq" id="WP_073380330.1">
    <property type="nucleotide sequence ID" value="NZ_FQZK01000010.1"/>
</dbReference>
<feature type="transmembrane region" description="Helical" evidence="1">
    <location>
        <begin position="83"/>
        <end position="103"/>
    </location>
</feature>
<dbReference type="Pfam" id="PF07885">
    <property type="entry name" value="Ion_trans_2"/>
    <property type="match status" value="1"/>
</dbReference>
<feature type="transmembrane region" description="Helical" evidence="1">
    <location>
        <begin position="139"/>
        <end position="163"/>
    </location>
</feature>
<dbReference type="Proteomes" id="UP000184452">
    <property type="component" value="Unassembled WGS sequence"/>
</dbReference>
<gene>
    <name evidence="3" type="ORF">SAMN05421803_11039</name>
</gene>
<sequence>MAFESGRTPPPRRWDRTILAGEVGLVVVLYYLVPFEAVGDSWQVWVRWTALAAGLALICRSVVRAARLQEREDPAGLSLRPPILLAACGIALFALADHGMALARPGEFAGLETRTDALYFALTTLATVGYGDIHAQGQWARGLLICQMVFNVAVIAGAVRLLAGRLRARARPGGR</sequence>
<reference evidence="3 4" key="1">
    <citation type="submission" date="2016-11" db="EMBL/GenBank/DDBJ databases">
        <authorList>
            <person name="Jaros S."/>
            <person name="Januszkiewicz K."/>
            <person name="Wedrychowicz H."/>
        </authorList>
    </citation>
    <scope>NUCLEOTIDE SEQUENCE [LARGE SCALE GENOMIC DNA]</scope>
    <source>
        <strain evidence="3 4">CGMCC 4.5723</strain>
    </source>
</reference>
<dbReference type="OrthoDB" id="8477930at2"/>
<evidence type="ECO:0000259" key="2">
    <source>
        <dbReference type="Pfam" id="PF07885"/>
    </source>
</evidence>
<dbReference type="InterPro" id="IPR013099">
    <property type="entry name" value="K_chnl_dom"/>
</dbReference>
<dbReference type="SUPFAM" id="SSF81324">
    <property type="entry name" value="Voltage-gated potassium channels"/>
    <property type="match status" value="1"/>
</dbReference>
<name>A0A1M6MGP9_9ACTN</name>
<evidence type="ECO:0000256" key="1">
    <source>
        <dbReference type="SAM" id="Phobius"/>
    </source>
</evidence>
<feature type="transmembrane region" description="Helical" evidence="1">
    <location>
        <begin position="17"/>
        <end position="33"/>
    </location>
</feature>
<keyword evidence="1" id="KW-0812">Transmembrane</keyword>
<protein>
    <submittedName>
        <fullName evidence="3">Ion channel</fullName>
    </submittedName>
</protein>
<accession>A0A1M6MGP9</accession>
<dbReference type="EMBL" id="FQZK01000010">
    <property type="protein sequence ID" value="SHJ82618.1"/>
    <property type="molecule type" value="Genomic_DNA"/>
</dbReference>
<evidence type="ECO:0000313" key="4">
    <source>
        <dbReference type="Proteomes" id="UP000184452"/>
    </source>
</evidence>
<proteinExistence type="predicted"/>
<feature type="domain" description="Potassium channel" evidence="2">
    <location>
        <begin position="102"/>
        <end position="166"/>
    </location>
</feature>
<keyword evidence="1" id="KW-1133">Transmembrane helix</keyword>
<keyword evidence="1" id="KW-0472">Membrane</keyword>
<dbReference type="AlphaFoldDB" id="A0A1M6MGP9"/>
<evidence type="ECO:0000313" key="3">
    <source>
        <dbReference type="EMBL" id="SHJ82618.1"/>
    </source>
</evidence>
<dbReference type="Gene3D" id="1.10.287.70">
    <property type="match status" value="1"/>
</dbReference>
<organism evidence="3 4">
    <name type="scientific">Nocardiopsis flavescens</name>
    <dbReference type="NCBI Taxonomy" id="758803"/>
    <lineage>
        <taxon>Bacteria</taxon>
        <taxon>Bacillati</taxon>
        <taxon>Actinomycetota</taxon>
        <taxon>Actinomycetes</taxon>
        <taxon>Streptosporangiales</taxon>
        <taxon>Nocardiopsidaceae</taxon>
        <taxon>Nocardiopsis</taxon>
    </lineage>
</organism>
<feature type="transmembrane region" description="Helical" evidence="1">
    <location>
        <begin position="45"/>
        <end position="63"/>
    </location>
</feature>
<keyword evidence="4" id="KW-1185">Reference proteome</keyword>